<dbReference type="RefSeq" id="WP_377492684.1">
    <property type="nucleotide sequence ID" value="NZ_JBHMDO010000015.1"/>
</dbReference>
<dbReference type="PROSITE" id="PS51257">
    <property type="entry name" value="PROKAR_LIPOPROTEIN"/>
    <property type="match status" value="1"/>
</dbReference>
<organism evidence="2 3">
    <name type="scientific">Paenibacillus aurantiacus</name>
    <dbReference type="NCBI Taxonomy" id="1936118"/>
    <lineage>
        <taxon>Bacteria</taxon>
        <taxon>Bacillati</taxon>
        <taxon>Bacillota</taxon>
        <taxon>Bacilli</taxon>
        <taxon>Bacillales</taxon>
        <taxon>Paenibacillaceae</taxon>
        <taxon>Paenibacillus</taxon>
    </lineage>
</organism>
<sequence length="126" mass="13943">MKKNLFIMVFVVALIFAAGCSKADQNEETYKVNGDIDTVEKSGGVVEGIKSEYIIKLTDIQPEDQSNKSEMSSGTFSVTKNTSIYKQSGDKKEKADITAIEKGKSAEITWRFANDHLTEAIEINIK</sequence>
<evidence type="ECO:0000256" key="1">
    <source>
        <dbReference type="SAM" id="SignalP"/>
    </source>
</evidence>
<keyword evidence="3" id="KW-1185">Reference proteome</keyword>
<name>A0ABV5KL14_9BACL</name>
<evidence type="ECO:0008006" key="4">
    <source>
        <dbReference type="Google" id="ProtNLM"/>
    </source>
</evidence>
<dbReference type="EMBL" id="JBHMDO010000015">
    <property type="protein sequence ID" value="MFB9325926.1"/>
    <property type="molecule type" value="Genomic_DNA"/>
</dbReference>
<dbReference type="Proteomes" id="UP001589747">
    <property type="component" value="Unassembled WGS sequence"/>
</dbReference>
<gene>
    <name evidence="2" type="ORF">ACFFSY_08295</name>
</gene>
<comment type="caution">
    <text evidence="2">The sequence shown here is derived from an EMBL/GenBank/DDBJ whole genome shotgun (WGS) entry which is preliminary data.</text>
</comment>
<evidence type="ECO:0000313" key="2">
    <source>
        <dbReference type="EMBL" id="MFB9325926.1"/>
    </source>
</evidence>
<reference evidence="2 3" key="1">
    <citation type="submission" date="2024-09" db="EMBL/GenBank/DDBJ databases">
        <authorList>
            <person name="Sun Q."/>
            <person name="Mori K."/>
        </authorList>
    </citation>
    <scope>NUCLEOTIDE SEQUENCE [LARGE SCALE GENOMIC DNA]</scope>
    <source>
        <strain evidence="2 3">TISTR 2452</strain>
    </source>
</reference>
<accession>A0ABV5KL14</accession>
<evidence type="ECO:0000313" key="3">
    <source>
        <dbReference type="Proteomes" id="UP001589747"/>
    </source>
</evidence>
<feature type="signal peptide" evidence="1">
    <location>
        <begin position="1"/>
        <end position="23"/>
    </location>
</feature>
<feature type="chain" id="PRO_5045061110" description="Lipoprotein" evidence="1">
    <location>
        <begin position="24"/>
        <end position="126"/>
    </location>
</feature>
<proteinExistence type="predicted"/>
<protein>
    <recommendedName>
        <fullName evidence="4">Lipoprotein</fullName>
    </recommendedName>
</protein>
<keyword evidence="1" id="KW-0732">Signal</keyword>